<dbReference type="Proteomes" id="UP001558613">
    <property type="component" value="Unassembled WGS sequence"/>
</dbReference>
<sequence length="89" mass="10103">MTVGYKGIDYIAEASARCRMMISLLELPVPFQLVSNIYPHNGHLQDNAYRVPWKNKTSVCTQPVTGSVMDDLKAITHLSDCLERFELFL</sequence>
<reference evidence="1 2" key="1">
    <citation type="submission" date="2023-09" db="EMBL/GenBank/DDBJ databases">
        <authorList>
            <person name="Wang M."/>
        </authorList>
    </citation>
    <scope>NUCLEOTIDE SEQUENCE [LARGE SCALE GENOMIC DNA]</scope>
    <source>
        <strain evidence="1">GT-2023</strain>
        <tissue evidence="1">Liver</tissue>
    </source>
</reference>
<evidence type="ECO:0000313" key="1">
    <source>
        <dbReference type="EMBL" id="KAL1273728.1"/>
    </source>
</evidence>
<gene>
    <name evidence="1" type="ORF">QQF64_026542</name>
</gene>
<dbReference type="EMBL" id="JAYMGO010000005">
    <property type="protein sequence ID" value="KAL1273728.1"/>
    <property type="molecule type" value="Genomic_DNA"/>
</dbReference>
<evidence type="ECO:0000313" key="2">
    <source>
        <dbReference type="Proteomes" id="UP001558613"/>
    </source>
</evidence>
<comment type="caution">
    <text evidence="1">The sequence shown here is derived from an EMBL/GenBank/DDBJ whole genome shotgun (WGS) entry which is preliminary data.</text>
</comment>
<keyword evidence="2" id="KW-1185">Reference proteome</keyword>
<organism evidence="1 2">
    <name type="scientific">Cirrhinus molitorella</name>
    <name type="common">mud carp</name>
    <dbReference type="NCBI Taxonomy" id="172907"/>
    <lineage>
        <taxon>Eukaryota</taxon>
        <taxon>Metazoa</taxon>
        <taxon>Chordata</taxon>
        <taxon>Craniata</taxon>
        <taxon>Vertebrata</taxon>
        <taxon>Euteleostomi</taxon>
        <taxon>Actinopterygii</taxon>
        <taxon>Neopterygii</taxon>
        <taxon>Teleostei</taxon>
        <taxon>Ostariophysi</taxon>
        <taxon>Cypriniformes</taxon>
        <taxon>Cyprinidae</taxon>
        <taxon>Labeoninae</taxon>
        <taxon>Labeonini</taxon>
        <taxon>Cirrhinus</taxon>
    </lineage>
</organism>
<proteinExistence type="predicted"/>
<name>A0ABR3NAE4_9TELE</name>
<protein>
    <submittedName>
        <fullName evidence="1">Uncharacterized protein</fullName>
    </submittedName>
</protein>
<accession>A0ABR3NAE4</accession>